<dbReference type="InterPro" id="IPR013482">
    <property type="entry name" value="Molybde_CF_guanTrfase"/>
</dbReference>
<evidence type="ECO:0000256" key="3">
    <source>
        <dbReference type="ARBA" id="ARBA00022723"/>
    </source>
</evidence>
<feature type="binding site" evidence="8">
    <location>
        <position position="101"/>
    </location>
    <ligand>
        <name>Mg(2+)</name>
        <dbReference type="ChEBI" id="CHEBI:18420"/>
    </ligand>
</feature>
<evidence type="ECO:0000256" key="1">
    <source>
        <dbReference type="ARBA" id="ARBA00022490"/>
    </source>
</evidence>
<comment type="similarity">
    <text evidence="8">Belongs to the MobA family.</text>
</comment>
<keyword evidence="4 8" id="KW-0547">Nucleotide-binding</keyword>
<dbReference type="RefSeq" id="WP_130857191.1">
    <property type="nucleotide sequence ID" value="NZ_JBHLWO010000007.1"/>
</dbReference>
<proteinExistence type="inferred from homology"/>
<dbReference type="PANTHER" id="PTHR19136">
    <property type="entry name" value="MOLYBDENUM COFACTOR GUANYLYLTRANSFERASE"/>
    <property type="match status" value="1"/>
</dbReference>
<dbReference type="Gene3D" id="3.90.550.10">
    <property type="entry name" value="Spore Coat Polysaccharide Biosynthesis Protein SpsA, Chain A"/>
    <property type="match status" value="1"/>
</dbReference>
<feature type="binding site" evidence="8">
    <location>
        <position position="28"/>
    </location>
    <ligand>
        <name>GTP</name>
        <dbReference type="ChEBI" id="CHEBI:37565"/>
    </ligand>
</feature>
<keyword evidence="1 8" id="KW-0963">Cytoplasm</keyword>
<dbReference type="InterPro" id="IPR029044">
    <property type="entry name" value="Nucleotide-diphossugar_trans"/>
</dbReference>
<comment type="subcellular location">
    <subcellularLocation>
        <location evidence="8">Cytoplasm</location>
    </subcellularLocation>
</comment>
<dbReference type="CDD" id="cd02503">
    <property type="entry name" value="MobA"/>
    <property type="match status" value="1"/>
</dbReference>
<evidence type="ECO:0000313" key="11">
    <source>
        <dbReference type="Proteomes" id="UP001589774"/>
    </source>
</evidence>
<organism evidence="10 11">
    <name type="scientific">Olivibacter oleidegradans</name>
    <dbReference type="NCBI Taxonomy" id="760123"/>
    <lineage>
        <taxon>Bacteria</taxon>
        <taxon>Pseudomonadati</taxon>
        <taxon>Bacteroidota</taxon>
        <taxon>Sphingobacteriia</taxon>
        <taxon>Sphingobacteriales</taxon>
        <taxon>Sphingobacteriaceae</taxon>
        <taxon>Olivibacter</taxon>
    </lineage>
</organism>
<name>A0ABV6HSG7_9SPHI</name>
<comment type="catalytic activity">
    <reaction evidence="8">
        <text>Mo-molybdopterin + GTP + H(+) = Mo-molybdopterin guanine dinucleotide + diphosphate</text>
        <dbReference type="Rhea" id="RHEA:34243"/>
        <dbReference type="ChEBI" id="CHEBI:15378"/>
        <dbReference type="ChEBI" id="CHEBI:33019"/>
        <dbReference type="ChEBI" id="CHEBI:37565"/>
        <dbReference type="ChEBI" id="CHEBI:71302"/>
        <dbReference type="ChEBI" id="CHEBI:71310"/>
        <dbReference type="EC" id="2.7.7.77"/>
    </reaction>
</comment>
<dbReference type="EMBL" id="JBHLWO010000007">
    <property type="protein sequence ID" value="MFC0321837.1"/>
    <property type="molecule type" value="Genomic_DNA"/>
</dbReference>
<keyword evidence="2 8" id="KW-0808">Transferase</keyword>
<gene>
    <name evidence="8" type="primary">mobA</name>
    <name evidence="10" type="ORF">ACFFI0_26220</name>
</gene>
<dbReference type="EC" id="2.7.7.77" evidence="8"/>
<comment type="function">
    <text evidence="8">Transfers a GMP moiety from GTP to Mo-molybdopterin (Mo-MPT) cofactor (Moco or molybdenum cofactor) to form Mo-molybdopterin guanine dinucleotide (Mo-MGD) cofactor.</text>
</comment>
<dbReference type="PANTHER" id="PTHR19136:SF81">
    <property type="entry name" value="MOLYBDENUM COFACTOR GUANYLYLTRANSFERASE"/>
    <property type="match status" value="1"/>
</dbReference>
<feature type="binding site" evidence="8">
    <location>
        <position position="101"/>
    </location>
    <ligand>
        <name>GTP</name>
        <dbReference type="ChEBI" id="CHEBI:37565"/>
    </ligand>
</feature>
<evidence type="ECO:0000313" key="10">
    <source>
        <dbReference type="EMBL" id="MFC0321837.1"/>
    </source>
</evidence>
<accession>A0ABV6HSG7</accession>
<keyword evidence="5 8" id="KW-0460">Magnesium</keyword>
<sequence length="206" mass="22562">MTSNLPKHVTIDAFVLAGGQSSRMGEDKGLIPLNGKAMVSYIIQTLQKARLSVKLIANHAAYRNFSLPVYGDVVINKGPMGGLLTALENTSADLVLLVGCDMPLISVEAIAYLISSIDREHLIVSMINNKPNPLFSLYPSSLKTAVREHVMADQLKMTDFILNNKTTLCKTFPGHMSGCFQNINDKAALLALETNWEKAKLDILKF</sequence>
<dbReference type="InterPro" id="IPR025877">
    <property type="entry name" value="MobA-like_NTP_Trfase"/>
</dbReference>
<evidence type="ECO:0000256" key="2">
    <source>
        <dbReference type="ARBA" id="ARBA00022679"/>
    </source>
</evidence>
<evidence type="ECO:0000256" key="6">
    <source>
        <dbReference type="ARBA" id="ARBA00023134"/>
    </source>
</evidence>
<keyword evidence="11" id="KW-1185">Reference proteome</keyword>
<evidence type="ECO:0000256" key="8">
    <source>
        <dbReference type="HAMAP-Rule" id="MF_00316"/>
    </source>
</evidence>
<dbReference type="Pfam" id="PF12804">
    <property type="entry name" value="NTP_transf_3"/>
    <property type="match status" value="1"/>
</dbReference>
<feature type="domain" description="MobA-like NTP transferase" evidence="9">
    <location>
        <begin position="13"/>
        <end position="149"/>
    </location>
</feature>
<keyword evidence="6 8" id="KW-0342">GTP-binding</keyword>
<evidence type="ECO:0000259" key="9">
    <source>
        <dbReference type="Pfam" id="PF12804"/>
    </source>
</evidence>
<evidence type="ECO:0000256" key="5">
    <source>
        <dbReference type="ARBA" id="ARBA00022842"/>
    </source>
</evidence>
<comment type="caution">
    <text evidence="10">The sequence shown here is derived from an EMBL/GenBank/DDBJ whole genome shotgun (WGS) entry which is preliminary data.</text>
</comment>
<comment type="domain">
    <text evidence="8">The N-terminal domain determines nucleotide recognition and specific binding, while the C-terminal domain determines the specific binding to the target protein.</text>
</comment>
<evidence type="ECO:0000256" key="7">
    <source>
        <dbReference type="ARBA" id="ARBA00023150"/>
    </source>
</evidence>
<dbReference type="GO" id="GO:0016779">
    <property type="term" value="F:nucleotidyltransferase activity"/>
    <property type="evidence" value="ECO:0007669"/>
    <property type="project" value="UniProtKB-KW"/>
</dbReference>
<reference evidence="10 11" key="1">
    <citation type="submission" date="2024-09" db="EMBL/GenBank/DDBJ databases">
        <authorList>
            <person name="Sun Q."/>
            <person name="Mori K."/>
        </authorList>
    </citation>
    <scope>NUCLEOTIDE SEQUENCE [LARGE SCALE GENOMIC DNA]</scope>
    <source>
        <strain evidence="10 11">CCM 7765</strain>
    </source>
</reference>
<keyword evidence="3 8" id="KW-0479">Metal-binding</keyword>
<feature type="binding site" evidence="8">
    <location>
        <position position="72"/>
    </location>
    <ligand>
        <name>GTP</name>
        <dbReference type="ChEBI" id="CHEBI:37565"/>
    </ligand>
</feature>
<keyword evidence="7 8" id="KW-0501">Molybdenum cofactor biosynthesis</keyword>
<comment type="caution">
    <text evidence="8">Lacks conserved residue(s) required for the propagation of feature annotation.</text>
</comment>
<dbReference type="HAMAP" id="MF_00316">
    <property type="entry name" value="MobA"/>
    <property type="match status" value="1"/>
</dbReference>
<dbReference type="Proteomes" id="UP001589774">
    <property type="component" value="Unassembled WGS sequence"/>
</dbReference>
<keyword evidence="10" id="KW-0548">Nucleotidyltransferase</keyword>
<evidence type="ECO:0000256" key="4">
    <source>
        <dbReference type="ARBA" id="ARBA00022741"/>
    </source>
</evidence>
<comment type="cofactor">
    <cofactor evidence="8">
        <name>Mg(2+)</name>
        <dbReference type="ChEBI" id="CHEBI:18420"/>
    </cofactor>
</comment>
<dbReference type="SUPFAM" id="SSF53448">
    <property type="entry name" value="Nucleotide-diphospho-sugar transferases"/>
    <property type="match status" value="1"/>
</dbReference>
<protein>
    <recommendedName>
        <fullName evidence="8">Probable molybdenum cofactor guanylyltransferase</fullName>
        <shortName evidence="8">MoCo guanylyltransferase</shortName>
        <ecNumber evidence="8">2.7.7.77</ecNumber>
    </recommendedName>
    <alternativeName>
        <fullName evidence="8">GTP:molybdopterin guanylyltransferase</fullName>
    </alternativeName>
    <alternativeName>
        <fullName evidence="8">Mo-MPT guanylyltransferase</fullName>
    </alternativeName>
    <alternativeName>
        <fullName evidence="8">Molybdopterin guanylyltransferase</fullName>
    </alternativeName>
    <alternativeName>
        <fullName evidence="8">Molybdopterin-guanine dinucleotide synthase</fullName>
        <shortName evidence="8">MGD synthase</shortName>
    </alternativeName>
</protein>
<feature type="binding site" evidence="8">
    <location>
        <begin position="16"/>
        <end position="18"/>
    </location>
    <ligand>
        <name>GTP</name>
        <dbReference type="ChEBI" id="CHEBI:37565"/>
    </ligand>
</feature>